<dbReference type="Proteomes" id="UP001300763">
    <property type="component" value="Unassembled WGS sequence"/>
</dbReference>
<sequence length="170" mass="17743">MTGPAVKADAPAHIVGLWATLNAALAGAIVLYVEPLFPLPLVLHLVGAALVTIFGVAVLVAGRRGGAGPQLRLPYRSVAALAGATVALLLALTWVFGLWVLALVPYPLLVAVVMVRRERLPVDATTQAGAPGTRSPVPVPVERPLTTPEVCARALEIHHAQQRRGRGEAT</sequence>
<feature type="transmembrane region" description="Helical" evidence="1">
    <location>
        <begin position="12"/>
        <end position="33"/>
    </location>
</feature>
<feature type="transmembrane region" description="Helical" evidence="1">
    <location>
        <begin position="39"/>
        <end position="61"/>
    </location>
</feature>
<keyword evidence="3" id="KW-1185">Reference proteome</keyword>
<gene>
    <name evidence="2" type="ORF">PGB27_22055</name>
</gene>
<comment type="caution">
    <text evidence="2">The sequence shown here is derived from an EMBL/GenBank/DDBJ whole genome shotgun (WGS) entry which is preliminary data.</text>
</comment>
<proteinExistence type="predicted"/>
<evidence type="ECO:0000313" key="2">
    <source>
        <dbReference type="EMBL" id="MDD7968037.1"/>
    </source>
</evidence>
<keyword evidence="1" id="KW-1133">Transmembrane helix</keyword>
<accession>A0ABT5SYW0</accession>
<evidence type="ECO:0000256" key="1">
    <source>
        <dbReference type="SAM" id="Phobius"/>
    </source>
</evidence>
<keyword evidence="1" id="KW-0472">Membrane</keyword>
<dbReference type="RefSeq" id="WP_274202567.1">
    <property type="nucleotide sequence ID" value="NZ_JAQZAO010000010.1"/>
</dbReference>
<feature type="transmembrane region" description="Helical" evidence="1">
    <location>
        <begin position="73"/>
        <end position="92"/>
    </location>
</feature>
<name>A0ABT5SYW0_9PSEU</name>
<keyword evidence="1" id="KW-0812">Transmembrane</keyword>
<organism evidence="2 3">
    <name type="scientific">Actinomycetospora lemnae</name>
    <dbReference type="NCBI Taxonomy" id="3019891"/>
    <lineage>
        <taxon>Bacteria</taxon>
        <taxon>Bacillati</taxon>
        <taxon>Actinomycetota</taxon>
        <taxon>Actinomycetes</taxon>
        <taxon>Pseudonocardiales</taxon>
        <taxon>Pseudonocardiaceae</taxon>
        <taxon>Actinomycetospora</taxon>
    </lineage>
</organism>
<reference evidence="2 3" key="1">
    <citation type="submission" date="2023-02" db="EMBL/GenBank/DDBJ databases">
        <title>Genome sequencing required for Actinomycetospora new species description.</title>
        <authorList>
            <person name="Saimee Y."/>
            <person name="Duangmal K."/>
        </authorList>
    </citation>
    <scope>NUCLEOTIDE SEQUENCE [LARGE SCALE GENOMIC DNA]</scope>
    <source>
        <strain evidence="2 3">DW7H6</strain>
    </source>
</reference>
<evidence type="ECO:0000313" key="3">
    <source>
        <dbReference type="Proteomes" id="UP001300763"/>
    </source>
</evidence>
<dbReference type="EMBL" id="JAQZAO010000010">
    <property type="protein sequence ID" value="MDD7968037.1"/>
    <property type="molecule type" value="Genomic_DNA"/>
</dbReference>
<protein>
    <submittedName>
        <fullName evidence="2">Uncharacterized protein</fullName>
    </submittedName>
</protein>